<keyword evidence="2" id="KW-1185">Reference proteome</keyword>
<dbReference type="Proteomes" id="UP000811609">
    <property type="component" value="Chromosome 3"/>
</dbReference>
<reference evidence="1" key="1">
    <citation type="submission" date="2020-12" db="EMBL/GenBank/DDBJ databases">
        <title>WGS assembly of Carya illinoinensis cv. Pawnee.</title>
        <authorList>
            <person name="Platts A."/>
            <person name="Shu S."/>
            <person name="Wright S."/>
            <person name="Barry K."/>
            <person name="Edger P."/>
            <person name="Pires J.C."/>
            <person name="Schmutz J."/>
        </authorList>
    </citation>
    <scope>NUCLEOTIDE SEQUENCE</scope>
    <source>
        <tissue evidence="1">Leaf</tissue>
    </source>
</reference>
<accession>A0A8T1QY47</accession>
<evidence type="ECO:0000313" key="2">
    <source>
        <dbReference type="Proteomes" id="UP000811609"/>
    </source>
</evidence>
<proteinExistence type="predicted"/>
<gene>
    <name evidence="1" type="ORF">CIPAW_03G077400</name>
</gene>
<sequence>MIDFIYKFCMVSYTTCTLIPVLESQAIHLTAHCPYTKSIHNWTQNHLHIHLDTIHNIYIHNWTQTASTQSTMFIYTNYQYLCPQIGSPQHVWKLACTPAIKK</sequence>
<organism evidence="1 2">
    <name type="scientific">Carya illinoinensis</name>
    <name type="common">Pecan</name>
    <dbReference type="NCBI Taxonomy" id="32201"/>
    <lineage>
        <taxon>Eukaryota</taxon>
        <taxon>Viridiplantae</taxon>
        <taxon>Streptophyta</taxon>
        <taxon>Embryophyta</taxon>
        <taxon>Tracheophyta</taxon>
        <taxon>Spermatophyta</taxon>
        <taxon>Magnoliopsida</taxon>
        <taxon>eudicotyledons</taxon>
        <taxon>Gunneridae</taxon>
        <taxon>Pentapetalae</taxon>
        <taxon>rosids</taxon>
        <taxon>fabids</taxon>
        <taxon>Fagales</taxon>
        <taxon>Juglandaceae</taxon>
        <taxon>Carya</taxon>
    </lineage>
</organism>
<comment type="caution">
    <text evidence="1">The sequence shown here is derived from an EMBL/GenBank/DDBJ whole genome shotgun (WGS) entry which is preliminary data.</text>
</comment>
<protein>
    <submittedName>
        <fullName evidence="1">Uncharacterized protein</fullName>
    </submittedName>
</protein>
<dbReference type="AlphaFoldDB" id="A0A8T1QY47"/>
<name>A0A8T1QY47_CARIL</name>
<dbReference type="EMBL" id="CM031811">
    <property type="protein sequence ID" value="KAG6660040.1"/>
    <property type="molecule type" value="Genomic_DNA"/>
</dbReference>
<evidence type="ECO:0000313" key="1">
    <source>
        <dbReference type="EMBL" id="KAG6660040.1"/>
    </source>
</evidence>